<comment type="caution">
    <text evidence="1">The sequence shown here is derived from an EMBL/GenBank/DDBJ whole genome shotgun (WGS) entry which is preliminary data.</text>
</comment>
<dbReference type="Proteomes" id="UP001056120">
    <property type="component" value="Linkage Group LG29"/>
</dbReference>
<name>A0ACB8XW55_9ASTR</name>
<dbReference type="EMBL" id="CM042046">
    <property type="protein sequence ID" value="KAI3675412.1"/>
    <property type="molecule type" value="Genomic_DNA"/>
</dbReference>
<reference evidence="1 2" key="2">
    <citation type="journal article" date="2022" name="Mol. Ecol. Resour.">
        <title>The genomes of chicory, endive, great burdock and yacon provide insights into Asteraceae paleo-polyploidization history and plant inulin production.</title>
        <authorList>
            <person name="Fan W."/>
            <person name="Wang S."/>
            <person name="Wang H."/>
            <person name="Wang A."/>
            <person name="Jiang F."/>
            <person name="Liu H."/>
            <person name="Zhao H."/>
            <person name="Xu D."/>
            <person name="Zhang Y."/>
        </authorList>
    </citation>
    <scope>NUCLEOTIDE SEQUENCE [LARGE SCALE GENOMIC DNA]</scope>
    <source>
        <strain evidence="2">cv. Yunnan</strain>
        <tissue evidence="1">Leaves</tissue>
    </source>
</reference>
<evidence type="ECO:0000313" key="2">
    <source>
        <dbReference type="Proteomes" id="UP001056120"/>
    </source>
</evidence>
<reference evidence="2" key="1">
    <citation type="journal article" date="2022" name="Mol. Ecol. Resour.">
        <title>The genomes of chicory, endive, great burdock and yacon provide insights into Asteraceae palaeo-polyploidization history and plant inulin production.</title>
        <authorList>
            <person name="Fan W."/>
            <person name="Wang S."/>
            <person name="Wang H."/>
            <person name="Wang A."/>
            <person name="Jiang F."/>
            <person name="Liu H."/>
            <person name="Zhao H."/>
            <person name="Xu D."/>
            <person name="Zhang Y."/>
        </authorList>
    </citation>
    <scope>NUCLEOTIDE SEQUENCE [LARGE SCALE GENOMIC DNA]</scope>
    <source>
        <strain evidence="2">cv. Yunnan</strain>
    </source>
</reference>
<proteinExistence type="predicted"/>
<evidence type="ECO:0000313" key="1">
    <source>
        <dbReference type="EMBL" id="KAI3675412.1"/>
    </source>
</evidence>
<accession>A0ACB8XW55</accession>
<gene>
    <name evidence="1" type="ORF">L1987_85002</name>
</gene>
<organism evidence="1 2">
    <name type="scientific">Smallanthus sonchifolius</name>
    <dbReference type="NCBI Taxonomy" id="185202"/>
    <lineage>
        <taxon>Eukaryota</taxon>
        <taxon>Viridiplantae</taxon>
        <taxon>Streptophyta</taxon>
        <taxon>Embryophyta</taxon>
        <taxon>Tracheophyta</taxon>
        <taxon>Spermatophyta</taxon>
        <taxon>Magnoliopsida</taxon>
        <taxon>eudicotyledons</taxon>
        <taxon>Gunneridae</taxon>
        <taxon>Pentapetalae</taxon>
        <taxon>asterids</taxon>
        <taxon>campanulids</taxon>
        <taxon>Asterales</taxon>
        <taxon>Asteraceae</taxon>
        <taxon>Asteroideae</taxon>
        <taxon>Heliantheae alliance</taxon>
        <taxon>Millerieae</taxon>
        <taxon>Smallanthus</taxon>
    </lineage>
</organism>
<keyword evidence="2" id="KW-1185">Reference proteome</keyword>
<sequence>MKTHTAVWFAYNRIYDFMHMDIRLHASLMACIWPYVTYFLNCELSFSRSTNYSLHQPLFLDLKPNLTFFFKSYVLSFLVKKQLEFIPIW</sequence>
<protein>
    <submittedName>
        <fullName evidence="1">Uncharacterized protein</fullName>
    </submittedName>
</protein>